<dbReference type="InterPro" id="IPR036267">
    <property type="entry name" value="RuvA_C_sf"/>
</dbReference>
<dbReference type="GO" id="GO:0005524">
    <property type="term" value="F:ATP binding"/>
    <property type="evidence" value="ECO:0007669"/>
    <property type="project" value="InterPro"/>
</dbReference>
<feature type="domain" description="Helix-hairpin-helix DNA-binding motif class 1" evidence="7">
    <location>
        <begin position="108"/>
        <end position="127"/>
    </location>
</feature>
<evidence type="ECO:0000256" key="1">
    <source>
        <dbReference type="ARBA" id="ARBA00022490"/>
    </source>
</evidence>
<comment type="caution">
    <text evidence="8">The sequence shown here is derived from an EMBL/GenBank/DDBJ whole genome shotgun (WGS) entry which is preliminary data.</text>
</comment>
<comment type="function">
    <text evidence="6">The RuvA-RuvB-RuvC complex processes Holliday junction (HJ) DNA during genetic recombination and DNA repair, while the RuvA-RuvB complex plays an important role in the rescue of blocked DNA replication forks via replication fork reversal (RFR). RuvA specifically binds to HJ cruciform DNA, conferring on it an open structure. The RuvB hexamer acts as an ATP-dependent pump, pulling dsDNA into and through the RuvAB complex. HJ branch migration allows RuvC to scan DNA until it finds its consensus sequence, where it cleaves and resolves the cruciform DNA.</text>
</comment>
<dbReference type="GO" id="GO:0009379">
    <property type="term" value="C:Holliday junction helicase complex"/>
    <property type="evidence" value="ECO:0007669"/>
    <property type="project" value="InterPro"/>
</dbReference>
<dbReference type="Pfam" id="PF07499">
    <property type="entry name" value="RuvA_C"/>
    <property type="match status" value="1"/>
</dbReference>
<evidence type="ECO:0000256" key="6">
    <source>
        <dbReference type="HAMAP-Rule" id="MF_00031"/>
    </source>
</evidence>
<keyword evidence="2 6" id="KW-0227">DNA damage</keyword>
<dbReference type="Proteomes" id="UP000242133">
    <property type="component" value="Unassembled WGS sequence"/>
</dbReference>
<keyword evidence="8" id="KW-0347">Helicase</keyword>
<keyword evidence="8" id="KW-0067">ATP-binding</keyword>
<protein>
    <recommendedName>
        <fullName evidence="6">Holliday junction branch migration complex subunit RuvA</fullName>
    </recommendedName>
</protein>
<comment type="caution">
    <text evidence="6">Lacks conserved residue(s) required for the propagation of feature annotation.</text>
</comment>
<dbReference type="InterPro" id="IPR003583">
    <property type="entry name" value="Hlx-hairpin-Hlx_DNA-bd_motif"/>
</dbReference>
<dbReference type="InterPro" id="IPR010994">
    <property type="entry name" value="RuvA_2-like"/>
</dbReference>
<evidence type="ECO:0000313" key="8">
    <source>
        <dbReference type="EMBL" id="PSL13380.1"/>
    </source>
</evidence>
<dbReference type="GO" id="GO:0000400">
    <property type="term" value="F:four-way junction DNA binding"/>
    <property type="evidence" value="ECO:0007669"/>
    <property type="project" value="UniProtKB-UniRule"/>
</dbReference>
<dbReference type="CDD" id="cd14332">
    <property type="entry name" value="UBA_RuvA_C"/>
    <property type="match status" value="1"/>
</dbReference>
<dbReference type="OrthoDB" id="5293449at2"/>
<dbReference type="Pfam" id="PF14520">
    <property type="entry name" value="HHH_5"/>
    <property type="match status" value="1"/>
</dbReference>
<organism evidence="8 9">
    <name type="scientific">Marinobacterium halophilum</name>
    <dbReference type="NCBI Taxonomy" id="267374"/>
    <lineage>
        <taxon>Bacteria</taxon>
        <taxon>Pseudomonadati</taxon>
        <taxon>Pseudomonadota</taxon>
        <taxon>Gammaproteobacteria</taxon>
        <taxon>Oceanospirillales</taxon>
        <taxon>Oceanospirillaceae</taxon>
        <taxon>Marinobacterium</taxon>
    </lineage>
</organism>
<comment type="subunit">
    <text evidence="6">Homotetramer. Forms an RuvA(8)-RuvB(12)-Holliday junction (HJ) complex. HJ DNA is sandwiched between 2 RuvA tetramers; dsDNA enters through RuvA and exits via RuvB. An RuvB hexamer assembles on each DNA strand where it exits the tetramer. Each RuvB hexamer is contacted by two RuvA subunits (via domain III) on 2 adjacent RuvB subunits; this complex drives branch migration. In the full resolvosome a probable DNA-RuvA(4)-RuvB(12)-RuvC(2) complex forms which resolves the HJ.</text>
</comment>
<dbReference type="GO" id="GO:0048476">
    <property type="term" value="C:Holliday junction resolvase complex"/>
    <property type="evidence" value="ECO:0007669"/>
    <property type="project" value="UniProtKB-UniRule"/>
</dbReference>
<keyword evidence="8" id="KW-0378">Hydrolase</keyword>
<dbReference type="SUPFAM" id="SSF47781">
    <property type="entry name" value="RuvA domain 2-like"/>
    <property type="match status" value="1"/>
</dbReference>
<feature type="region of interest" description="Domain III" evidence="6">
    <location>
        <begin position="156"/>
        <end position="209"/>
    </location>
</feature>
<dbReference type="GO" id="GO:0009378">
    <property type="term" value="F:four-way junction helicase activity"/>
    <property type="evidence" value="ECO:0007669"/>
    <property type="project" value="InterPro"/>
</dbReference>
<dbReference type="SMART" id="SM00278">
    <property type="entry name" value="HhH1"/>
    <property type="match status" value="2"/>
</dbReference>
<evidence type="ECO:0000256" key="4">
    <source>
        <dbReference type="ARBA" id="ARBA00023172"/>
    </source>
</evidence>
<comment type="similarity">
    <text evidence="6">Belongs to the RuvA family.</text>
</comment>
<reference evidence="8 9" key="1">
    <citation type="submission" date="2018-03" db="EMBL/GenBank/DDBJ databases">
        <title>Genomic Encyclopedia of Archaeal and Bacterial Type Strains, Phase II (KMG-II): from individual species to whole genera.</title>
        <authorList>
            <person name="Goeker M."/>
        </authorList>
    </citation>
    <scope>NUCLEOTIDE SEQUENCE [LARGE SCALE GENOMIC DNA]</scope>
    <source>
        <strain evidence="8 9">DSM 17586</strain>
    </source>
</reference>
<dbReference type="HAMAP" id="MF_00031">
    <property type="entry name" value="DNA_HJ_migration_RuvA"/>
    <property type="match status" value="1"/>
</dbReference>
<feature type="domain" description="Helix-hairpin-helix DNA-binding motif class 1" evidence="7">
    <location>
        <begin position="73"/>
        <end position="92"/>
    </location>
</feature>
<dbReference type="NCBIfam" id="TIGR00084">
    <property type="entry name" value="ruvA"/>
    <property type="match status" value="1"/>
</dbReference>
<keyword evidence="8" id="KW-0547">Nucleotide-binding</keyword>
<accession>A0A2P8EV76</accession>
<dbReference type="SUPFAM" id="SSF46929">
    <property type="entry name" value="DNA helicase RuvA subunit, C-terminal domain"/>
    <property type="match status" value="1"/>
</dbReference>
<dbReference type="InterPro" id="IPR011114">
    <property type="entry name" value="RuvA_C"/>
</dbReference>
<dbReference type="SUPFAM" id="SSF50249">
    <property type="entry name" value="Nucleic acid-binding proteins"/>
    <property type="match status" value="1"/>
</dbReference>
<proteinExistence type="inferred from homology"/>
<dbReference type="Gene3D" id="2.40.50.140">
    <property type="entry name" value="Nucleic acid-binding proteins"/>
    <property type="match status" value="1"/>
</dbReference>
<keyword evidence="4 6" id="KW-0233">DNA recombination</keyword>
<dbReference type="Gene3D" id="1.10.150.20">
    <property type="entry name" value="5' to 3' exonuclease, C-terminal subdomain"/>
    <property type="match status" value="1"/>
</dbReference>
<gene>
    <name evidence="6" type="primary">ruvA</name>
    <name evidence="8" type="ORF">CLV44_11215</name>
</gene>
<comment type="subcellular location">
    <subcellularLocation>
        <location evidence="6">Cytoplasm</location>
    </subcellularLocation>
</comment>
<dbReference type="AlphaFoldDB" id="A0A2P8EV76"/>
<evidence type="ECO:0000259" key="7">
    <source>
        <dbReference type="SMART" id="SM00278"/>
    </source>
</evidence>
<dbReference type="InterPro" id="IPR000085">
    <property type="entry name" value="RuvA"/>
</dbReference>
<keyword evidence="9" id="KW-1185">Reference proteome</keyword>
<name>A0A2P8EV76_9GAMM</name>
<feature type="region of interest" description="Domain I" evidence="6">
    <location>
        <begin position="1"/>
        <end position="64"/>
    </location>
</feature>
<dbReference type="InterPro" id="IPR013849">
    <property type="entry name" value="DNA_helicase_Holl-junc_RuvA_I"/>
</dbReference>
<dbReference type="EMBL" id="PYGI01000012">
    <property type="protein sequence ID" value="PSL13380.1"/>
    <property type="molecule type" value="Genomic_DNA"/>
</dbReference>
<dbReference type="Gene3D" id="1.10.8.10">
    <property type="entry name" value="DNA helicase RuvA subunit, C-terminal domain"/>
    <property type="match status" value="1"/>
</dbReference>
<evidence type="ECO:0000256" key="5">
    <source>
        <dbReference type="ARBA" id="ARBA00023204"/>
    </source>
</evidence>
<keyword evidence="1 6" id="KW-0963">Cytoplasm</keyword>
<dbReference type="GO" id="GO:0005737">
    <property type="term" value="C:cytoplasm"/>
    <property type="evidence" value="ECO:0007669"/>
    <property type="project" value="UniProtKB-SubCell"/>
</dbReference>
<dbReference type="GO" id="GO:0006310">
    <property type="term" value="P:DNA recombination"/>
    <property type="evidence" value="ECO:0007669"/>
    <property type="project" value="UniProtKB-UniRule"/>
</dbReference>
<dbReference type="Pfam" id="PF01330">
    <property type="entry name" value="RuvA_N"/>
    <property type="match status" value="1"/>
</dbReference>
<evidence type="ECO:0000313" key="9">
    <source>
        <dbReference type="Proteomes" id="UP000242133"/>
    </source>
</evidence>
<evidence type="ECO:0000256" key="2">
    <source>
        <dbReference type="ARBA" id="ARBA00022763"/>
    </source>
</evidence>
<keyword evidence="5 6" id="KW-0234">DNA repair</keyword>
<dbReference type="RefSeq" id="WP_106591872.1">
    <property type="nucleotide sequence ID" value="NZ_PYGI01000012.1"/>
</dbReference>
<keyword evidence="3 6" id="KW-0238">DNA-binding</keyword>
<sequence length="209" mass="22810">MIGHLRGRILEKQPPWMLLDVNGVGYEVEASMNTFYKLPEVGAEVALHTHFVVREDAQLLYGFADQQEKLLFRALIKANGVGPKLALSILSGISAEEFIRTVHNEDTTALVRVPGVGKKTAERLIVEMKDRLNQLQLPTLVELELSSGNLPPAAAATTDHRMEAESALIALGYKPQQATRAIEQAVQVMGESAGTEDLIRQALKAMVSG</sequence>
<dbReference type="InterPro" id="IPR012340">
    <property type="entry name" value="NA-bd_OB-fold"/>
</dbReference>
<dbReference type="GO" id="GO:0006281">
    <property type="term" value="P:DNA repair"/>
    <property type="evidence" value="ECO:0007669"/>
    <property type="project" value="UniProtKB-UniRule"/>
</dbReference>
<evidence type="ECO:0000256" key="3">
    <source>
        <dbReference type="ARBA" id="ARBA00023125"/>
    </source>
</evidence>
<comment type="domain">
    <text evidence="6">Has three domains with a flexible linker between the domains II and III and assumes an 'L' shape. Domain III is highly mobile and contacts RuvB.</text>
</comment>